<feature type="region of interest" description="Disordered" evidence="1">
    <location>
        <begin position="65"/>
        <end position="88"/>
    </location>
</feature>
<dbReference type="EMBL" id="JNBY01000094">
    <property type="protein sequence ID" value="KDN83919.1"/>
    <property type="molecule type" value="Genomic_DNA"/>
</dbReference>
<dbReference type="Proteomes" id="UP000027178">
    <property type="component" value="Unassembled WGS sequence"/>
</dbReference>
<dbReference type="PATRIC" id="fig|1348663.4.peg.4409"/>
<protein>
    <submittedName>
        <fullName evidence="2">Uncharacterized protein</fullName>
    </submittedName>
</protein>
<comment type="caution">
    <text evidence="2">The sequence shown here is derived from an EMBL/GenBank/DDBJ whole genome shotgun (WGS) entry which is preliminary data.</text>
</comment>
<name>A0A066YVB0_9ACTN</name>
<reference evidence="2 3" key="1">
    <citation type="submission" date="2014-05" db="EMBL/GenBank/DDBJ databases">
        <title>Draft Genome Sequence of Kitasatospora cheerisanensis KCTC 2395.</title>
        <authorList>
            <person name="Nam D.H."/>
        </authorList>
    </citation>
    <scope>NUCLEOTIDE SEQUENCE [LARGE SCALE GENOMIC DNA]</scope>
    <source>
        <strain evidence="2 3">KCTC 2395</strain>
    </source>
</reference>
<proteinExistence type="predicted"/>
<sequence>MTAFVLPPLPAVAVPPRREVPDFPPIRGTARGRHRLRQALRRRPGACAAGFLALAAALASGPLRPAPPPGSGATECPRASTGGPWIHP</sequence>
<evidence type="ECO:0000313" key="3">
    <source>
        <dbReference type="Proteomes" id="UP000027178"/>
    </source>
</evidence>
<dbReference type="AlphaFoldDB" id="A0A066YVB0"/>
<keyword evidence="3" id="KW-1185">Reference proteome</keyword>
<organism evidence="2 3">
    <name type="scientific">Kitasatospora cheerisanensis KCTC 2395</name>
    <dbReference type="NCBI Taxonomy" id="1348663"/>
    <lineage>
        <taxon>Bacteria</taxon>
        <taxon>Bacillati</taxon>
        <taxon>Actinomycetota</taxon>
        <taxon>Actinomycetes</taxon>
        <taxon>Kitasatosporales</taxon>
        <taxon>Streptomycetaceae</taxon>
        <taxon>Kitasatospora</taxon>
    </lineage>
</organism>
<dbReference type="eggNOG" id="ENOG5031309">
    <property type="taxonomic scope" value="Bacteria"/>
</dbReference>
<accession>A0A066YVB0</accession>
<gene>
    <name evidence="2" type="ORF">KCH_45680</name>
</gene>
<evidence type="ECO:0000313" key="2">
    <source>
        <dbReference type="EMBL" id="KDN83919.1"/>
    </source>
</evidence>
<dbReference type="HOGENOM" id="CLU_2464936_0_0_11"/>
<evidence type="ECO:0000256" key="1">
    <source>
        <dbReference type="SAM" id="MobiDB-lite"/>
    </source>
</evidence>